<dbReference type="GeneID" id="28662962"/>
<evidence type="ECO:0000256" key="1">
    <source>
        <dbReference type="ARBA" id="ARBA00037999"/>
    </source>
</evidence>
<keyword evidence="3" id="KW-0032">Aminotransferase</keyword>
<dbReference type="Proteomes" id="UP000066049">
    <property type="component" value="Chromosome"/>
</dbReference>
<dbReference type="InterPro" id="IPR015424">
    <property type="entry name" value="PyrdxlP-dep_Trfase"/>
</dbReference>
<proteinExistence type="inferred from homology"/>
<dbReference type="CDD" id="cd00616">
    <property type="entry name" value="AHBA_syn"/>
    <property type="match status" value="1"/>
</dbReference>
<dbReference type="InterPro" id="IPR015422">
    <property type="entry name" value="PyrdxlP-dep_Trfase_small"/>
</dbReference>
<dbReference type="InterPro" id="IPR015421">
    <property type="entry name" value="PyrdxlP-dep_Trfase_major"/>
</dbReference>
<dbReference type="PIRSF" id="PIRSF000390">
    <property type="entry name" value="PLP_StrS"/>
    <property type="match status" value="1"/>
</dbReference>
<dbReference type="PANTHER" id="PTHR30244">
    <property type="entry name" value="TRANSAMINASE"/>
    <property type="match status" value="1"/>
</dbReference>
<gene>
    <name evidence="3" type="ORF">CCON33237_1286</name>
</gene>
<dbReference type="Pfam" id="PF01041">
    <property type="entry name" value="DegT_DnrJ_EryC1"/>
    <property type="match status" value="1"/>
</dbReference>
<dbReference type="PATRIC" id="fig|199.248.peg.1326"/>
<dbReference type="GO" id="GO:0008483">
    <property type="term" value="F:transaminase activity"/>
    <property type="evidence" value="ECO:0007669"/>
    <property type="project" value="UniProtKB-KW"/>
</dbReference>
<comment type="similarity">
    <text evidence="1 2">Belongs to the DegT/DnrJ/EryC1 family.</text>
</comment>
<keyword evidence="3" id="KW-0808">Transferase</keyword>
<dbReference type="Gene3D" id="3.40.640.10">
    <property type="entry name" value="Type I PLP-dependent aspartate aminotransferase-like (Major domain)"/>
    <property type="match status" value="1"/>
</dbReference>
<sequence length="376" mass="43224">MREIPFYRPTITERESELIEEALHSENTTNIVARFEEKLKEYFGAKFVVTTNNIAAAHHLALSALDTKRGDKVICSINAFPSIAQAVRHFDAEPIFVDVDEEDFNICPDALEKVLKEQNHKKLKCAFISHIAGQSARMDEITAICEKYSVKILDDANRGMGLTYNGKKVGSDSFLSCFQTHSRVQNPISTVGFFTTNDEEIYKRAKLLRNYALVNGIDKFGSLSYIYDVVDIGLKYDINSINAAFSIAQLERTDKLIRRRQEIAKIYDKELGECHNITIPVKKREHIYTQYIIKINKNRDGFARELLEHGIHTSLHYIPIHLLSYYKNKYSLKVNDFPNALKNYQQVLSLPIYHSLSDEEVQYICNKVKEISKTRV</sequence>
<evidence type="ECO:0000256" key="2">
    <source>
        <dbReference type="RuleBase" id="RU004508"/>
    </source>
</evidence>
<evidence type="ECO:0000313" key="3">
    <source>
        <dbReference type="EMBL" id="ALF47948.1"/>
    </source>
</evidence>
<dbReference type="EMBL" id="CP012541">
    <property type="protein sequence ID" value="ALF47948.1"/>
    <property type="molecule type" value="Genomic_DNA"/>
</dbReference>
<accession>A0A0M3V2H8</accession>
<protein>
    <submittedName>
        <fullName evidence="3">Aminotransferase, DegT/DnrJ/EryC1/StrS family</fullName>
    </submittedName>
</protein>
<dbReference type="InterPro" id="IPR000653">
    <property type="entry name" value="DegT/StrS_aminotransferase"/>
</dbReference>
<dbReference type="GO" id="GO:0030170">
    <property type="term" value="F:pyridoxal phosphate binding"/>
    <property type="evidence" value="ECO:0007669"/>
    <property type="project" value="TreeGrafter"/>
</dbReference>
<dbReference type="RefSeq" id="WP_054196902.1">
    <property type="nucleotide sequence ID" value="NZ_CABMKQ010000012.1"/>
</dbReference>
<keyword evidence="2" id="KW-0663">Pyridoxal phosphate</keyword>
<dbReference type="Gene3D" id="3.90.1150.10">
    <property type="entry name" value="Aspartate Aminotransferase, domain 1"/>
    <property type="match status" value="1"/>
</dbReference>
<dbReference type="KEGG" id="ccoc:CCON33237_1286"/>
<evidence type="ECO:0000313" key="4">
    <source>
        <dbReference type="Proteomes" id="UP000066049"/>
    </source>
</evidence>
<organism evidence="3 4">
    <name type="scientific">Campylobacter concisus</name>
    <dbReference type="NCBI Taxonomy" id="199"/>
    <lineage>
        <taxon>Bacteria</taxon>
        <taxon>Pseudomonadati</taxon>
        <taxon>Campylobacterota</taxon>
        <taxon>Epsilonproteobacteria</taxon>
        <taxon>Campylobacterales</taxon>
        <taxon>Campylobacteraceae</taxon>
        <taxon>Campylobacter</taxon>
    </lineage>
</organism>
<name>A0A0M3V2H8_9BACT</name>
<reference evidence="4" key="1">
    <citation type="submission" date="2015-08" db="EMBL/GenBank/DDBJ databases">
        <title>Comparative genomics of the Campylobacter concisus group.</title>
        <authorList>
            <person name="Miller W.G."/>
            <person name="Yee E."/>
            <person name="Chapman M.H."/>
            <person name="Huynh S."/>
            <person name="Bono J.L."/>
            <person name="On S.L.W."/>
            <person name="St Leger J."/>
            <person name="Foster G."/>
            <person name="Parker C.T."/>
        </authorList>
    </citation>
    <scope>NUCLEOTIDE SEQUENCE [LARGE SCALE GENOMIC DNA]</scope>
    <source>
        <strain evidence="4">ATCC 33237</strain>
    </source>
</reference>
<dbReference type="PANTHER" id="PTHR30244:SF34">
    <property type="entry name" value="DTDP-4-AMINO-4,6-DIDEOXYGALACTOSE TRANSAMINASE"/>
    <property type="match status" value="1"/>
</dbReference>
<dbReference type="SUPFAM" id="SSF53383">
    <property type="entry name" value="PLP-dependent transferases"/>
    <property type="match status" value="1"/>
</dbReference>
<dbReference type="AlphaFoldDB" id="A0A0M3V2H8"/>
<dbReference type="GO" id="GO:0000271">
    <property type="term" value="P:polysaccharide biosynthetic process"/>
    <property type="evidence" value="ECO:0007669"/>
    <property type="project" value="TreeGrafter"/>
</dbReference>